<feature type="transmembrane region" description="Helical" evidence="1">
    <location>
        <begin position="187"/>
        <end position="206"/>
    </location>
</feature>
<dbReference type="AlphaFoldDB" id="A0A9J6Z9A3"/>
<dbReference type="EMBL" id="CP097899">
    <property type="protein sequence ID" value="URN92642.1"/>
    <property type="molecule type" value="Genomic_DNA"/>
</dbReference>
<dbReference type="InterPro" id="IPR025164">
    <property type="entry name" value="Toastrack_DUF4097"/>
</dbReference>
<keyword evidence="1" id="KW-1133">Transmembrane helix</keyword>
<keyword evidence="1" id="KW-0812">Transmembrane</keyword>
<feature type="domain" description="DUF4097" evidence="2">
    <location>
        <begin position="329"/>
        <end position="504"/>
    </location>
</feature>
<dbReference type="Proteomes" id="UP001056756">
    <property type="component" value="Chromosome"/>
</dbReference>
<evidence type="ECO:0000313" key="3">
    <source>
        <dbReference type="EMBL" id="URN92642.1"/>
    </source>
</evidence>
<reference evidence="3" key="1">
    <citation type="submission" date="2022-05" db="EMBL/GenBank/DDBJ databases">
        <title>Novel bacterial taxa in a minimal lignocellulolytic consortium and its capacity to transform plastics disclosed by genome-resolved metagenomics.</title>
        <authorList>
            <person name="Rodriguez C.A.D."/>
            <person name="Diaz-Garcia L."/>
            <person name="Herrera K."/>
            <person name="Tarazona N.A."/>
            <person name="Sproer C."/>
            <person name="Overmann J."/>
            <person name="Jimenez D.J."/>
        </authorList>
    </citation>
    <scope>NUCLEOTIDE SEQUENCE</scope>
    <source>
        <strain evidence="3">MAG5</strain>
    </source>
</reference>
<gene>
    <name evidence="3" type="ORF">NAG76_12125</name>
</gene>
<dbReference type="Pfam" id="PF13349">
    <property type="entry name" value="DUF4097"/>
    <property type="match status" value="1"/>
</dbReference>
<feature type="transmembrane region" description="Helical" evidence="1">
    <location>
        <begin position="35"/>
        <end position="58"/>
    </location>
</feature>
<accession>A0A9J6Z9A3</accession>
<feature type="transmembrane region" description="Helical" evidence="1">
    <location>
        <begin position="218"/>
        <end position="236"/>
    </location>
</feature>
<feature type="transmembrane region" description="Helical" evidence="1">
    <location>
        <begin position="12"/>
        <end position="28"/>
    </location>
</feature>
<name>A0A9J6Z9A3_9BACL</name>
<feature type="transmembrane region" description="Helical" evidence="1">
    <location>
        <begin position="64"/>
        <end position="83"/>
    </location>
</feature>
<evidence type="ECO:0000259" key="2">
    <source>
        <dbReference type="Pfam" id="PF13349"/>
    </source>
</evidence>
<keyword evidence="1" id="KW-0472">Membrane</keyword>
<proteinExistence type="predicted"/>
<evidence type="ECO:0000256" key="1">
    <source>
        <dbReference type="SAM" id="Phobius"/>
    </source>
</evidence>
<feature type="transmembrane region" description="Helical" evidence="1">
    <location>
        <begin position="126"/>
        <end position="143"/>
    </location>
</feature>
<organism evidence="3 4">
    <name type="scientific">Candidatus Pristimantibacillus lignocellulolyticus</name>
    <dbReference type="NCBI Taxonomy" id="2994561"/>
    <lineage>
        <taxon>Bacteria</taxon>
        <taxon>Bacillati</taxon>
        <taxon>Bacillota</taxon>
        <taxon>Bacilli</taxon>
        <taxon>Bacillales</taxon>
        <taxon>Paenibacillaceae</taxon>
        <taxon>Candidatus Pristimantibacillus</taxon>
    </lineage>
</organism>
<sequence length="524" mass="59471">MDRLRVDNRNSWIIAGLAILLPGLGHYYRGIFDKALFIVSSFLFHIALAYTLLHVFVIEQPLTIAFLILSLPYHYFYAIFNGLQTLDDDYYYRKSWIKIVLSILLLVLTVVLLLPLSNTYAFKLQIIYHYPMFVLLSIVMYVATHLKRRRSAYILVGRITVAALLTLLAVLLWLQSVAPIQWVQWGYITPIVFLLELIALAIYLYWFNRTTTFRPDYWGVFVLIILSSSTYFVMQYSDYPSKILQSFHAPAANKEQLDVSDGFRYELAPIKLPGDASGKIQFRSLNGYVEIIRDDVEELTLYPILYVNTEDEEQALEVKQQSYIDVNFDNGILMQSQLPLYNLNRYPRMDVKIVIPNDYELTEGMSIKLEHGALHIDGIAVLDKLNIESNSAAINAYDITGDVEVSSKQGNIFMKNINGSVAVQSKKGIVTLINPLDDVQATALNGSLHVITNKVAGDWTLTATVGNIVVKLPEKAHYLLGAKVSFGKISSDSIVEENTKHYETTVGSAIYTIYMYASNYILIE</sequence>
<evidence type="ECO:0000313" key="4">
    <source>
        <dbReference type="Proteomes" id="UP001056756"/>
    </source>
</evidence>
<feature type="transmembrane region" description="Helical" evidence="1">
    <location>
        <begin position="155"/>
        <end position="175"/>
    </location>
</feature>
<feature type="transmembrane region" description="Helical" evidence="1">
    <location>
        <begin position="95"/>
        <end position="114"/>
    </location>
</feature>
<dbReference type="KEGG" id="plig:NAG76_12125"/>
<protein>
    <submittedName>
        <fullName evidence="3">DUF4097 domain-containing protein</fullName>
    </submittedName>
</protein>